<dbReference type="NCBIfam" id="TIGR01692">
    <property type="entry name" value="HIBADH"/>
    <property type="match status" value="1"/>
</dbReference>
<dbReference type="Gene3D" id="1.10.1040.10">
    <property type="entry name" value="N-(1-d-carboxylethyl)-l-norvaline Dehydrogenase, domain 2"/>
    <property type="match status" value="1"/>
</dbReference>
<reference evidence="9" key="1">
    <citation type="submission" date="2022-07" db="EMBL/GenBank/DDBJ databases">
        <title>Complete genome sequence of Salinispirillum sp. LH10-3-1 capable of multiple carbohydrate inversion isolated from a soda lake.</title>
        <authorList>
            <person name="Liu J."/>
            <person name="Zhai Y."/>
            <person name="Zhang H."/>
            <person name="Yang H."/>
            <person name="Qu J."/>
            <person name="Li J."/>
        </authorList>
    </citation>
    <scope>NUCLEOTIDE SEQUENCE</scope>
    <source>
        <strain evidence="9">LH 10-3-1</strain>
    </source>
</reference>
<feature type="domain" description="6-phosphogluconate dehydrogenase NADP-binding" evidence="7">
    <location>
        <begin position="3"/>
        <end position="162"/>
    </location>
</feature>
<dbReference type="GO" id="GO:0009083">
    <property type="term" value="P:branched-chain amino acid catabolic process"/>
    <property type="evidence" value="ECO:0007669"/>
    <property type="project" value="UniProtKB-KW"/>
</dbReference>
<dbReference type="AlphaFoldDB" id="A0AB38YJT1"/>
<dbReference type="FunFam" id="1.10.1040.10:FF:000006">
    <property type="entry name" value="3-hydroxyisobutyrate dehydrogenase"/>
    <property type="match status" value="1"/>
</dbReference>
<dbReference type="InterPro" id="IPR013328">
    <property type="entry name" value="6PGD_dom2"/>
</dbReference>
<proteinExistence type="inferred from homology"/>
<dbReference type="PROSITE" id="PS00895">
    <property type="entry name" value="3_HYDROXYISOBUT_DH"/>
    <property type="match status" value="1"/>
</dbReference>
<dbReference type="InterPro" id="IPR011548">
    <property type="entry name" value="HIBADH"/>
</dbReference>
<dbReference type="InterPro" id="IPR006115">
    <property type="entry name" value="6PGDH_NADP-bd"/>
</dbReference>
<dbReference type="PANTHER" id="PTHR22981">
    <property type="entry name" value="3-HYDROXYISOBUTYRATE DEHYDROGENASE-RELATED"/>
    <property type="match status" value="1"/>
</dbReference>
<dbReference type="InterPro" id="IPR008927">
    <property type="entry name" value="6-PGluconate_DH-like_C_sf"/>
</dbReference>
<evidence type="ECO:0000313" key="9">
    <source>
        <dbReference type="EMBL" id="WLD59368.1"/>
    </source>
</evidence>
<accession>A0AB38YJT1</accession>
<feature type="active site" evidence="5">
    <location>
        <position position="171"/>
    </location>
</feature>
<evidence type="ECO:0000256" key="3">
    <source>
        <dbReference type="ARBA" id="ARBA00023002"/>
    </source>
</evidence>
<dbReference type="Gene3D" id="3.40.50.720">
    <property type="entry name" value="NAD(P)-binding Rossmann-like Domain"/>
    <property type="match status" value="1"/>
</dbReference>
<evidence type="ECO:0000256" key="5">
    <source>
        <dbReference type="PIRSR" id="PIRSR000103-1"/>
    </source>
</evidence>
<dbReference type="PIRSF" id="PIRSF000103">
    <property type="entry name" value="HIBADH"/>
    <property type="match status" value="1"/>
</dbReference>
<dbReference type="InterPro" id="IPR015815">
    <property type="entry name" value="HIBADH-related"/>
</dbReference>
<keyword evidence="2 6" id="KW-0101">Branched-chain amino acid catabolism</keyword>
<feature type="domain" description="3-hydroxyisobutyrate dehydrogenase-like NAD-binding" evidence="8">
    <location>
        <begin position="165"/>
        <end position="288"/>
    </location>
</feature>
<dbReference type="GO" id="GO:0050661">
    <property type="term" value="F:NADP binding"/>
    <property type="evidence" value="ECO:0007669"/>
    <property type="project" value="InterPro"/>
</dbReference>
<dbReference type="EC" id="1.1.1.31" evidence="6"/>
<sequence>METVAFIGLGNMGGPMATNLVRAGHSVTVYDRVEATMDTLAAAGARKAASAAEAIKGADCVISMLPASQHVKGLYCDPDGLFSTLPAGTLVVDCSTIDSAVAKEVAAAASENGILFMDAPVSGGTAGAAAGTLTFICGGTDAVFAQAKPILAHMGKNIFHAGDVGAGQMAKACNNMMLAIQMAGVSEALSLGIKNGLDPKVLSEIMKNSSGNNWALQVYNPVPGVMENAPASRNYEGGFMVDLMVKDLGLALQAAKHCHAETPMGQQANTLFSQHASKGNGQRDFSSIFLRYQQ</sequence>
<keyword evidence="3 6" id="KW-0560">Oxidoreductase</keyword>
<evidence type="ECO:0000256" key="2">
    <source>
        <dbReference type="ARBA" id="ARBA00022456"/>
    </source>
</evidence>
<dbReference type="GO" id="GO:0008442">
    <property type="term" value="F:3-hydroxyisobutyrate dehydrogenase activity"/>
    <property type="evidence" value="ECO:0007669"/>
    <property type="project" value="UniProtKB-EC"/>
</dbReference>
<evidence type="ECO:0000256" key="6">
    <source>
        <dbReference type="RuleBase" id="RU910714"/>
    </source>
</evidence>
<dbReference type="InterPro" id="IPR002204">
    <property type="entry name" value="3-OH-isobutyrate_DH-rel_CS"/>
</dbReference>
<organism evidence="9">
    <name type="scientific">Salinispirillum sp. LH 10-3-1</name>
    <dbReference type="NCBI Taxonomy" id="2952525"/>
    <lineage>
        <taxon>Bacteria</taxon>
        <taxon>Pseudomonadati</taxon>
        <taxon>Pseudomonadota</taxon>
        <taxon>Gammaproteobacteria</taxon>
        <taxon>Oceanospirillales</taxon>
        <taxon>Saccharospirillaceae</taxon>
        <taxon>Salinispirillum</taxon>
    </lineage>
</organism>
<dbReference type="GO" id="GO:0051287">
    <property type="term" value="F:NAD binding"/>
    <property type="evidence" value="ECO:0007669"/>
    <property type="project" value="InterPro"/>
</dbReference>
<dbReference type="SUPFAM" id="SSF51735">
    <property type="entry name" value="NAD(P)-binding Rossmann-fold domains"/>
    <property type="match status" value="1"/>
</dbReference>
<comment type="pathway">
    <text evidence="6">Amino-acid degradation; L-valine degradation.</text>
</comment>
<evidence type="ECO:0000259" key="8">
    <source>
        <dbReference type="Pfam" id="PF14833"/>
    </source>
</evidence>
<evidence type="ECO:0000256" key="4">
    <source>
        <dbReference type="ARBA" id="ARBA00023027"/>
    </source>
</evidence>
<evidence type="ECO:0000256" key="1">
    <source>
        <dbReference type="ARBA" id="ARBA00009080"/>
    </source>
</evidence>
<evidence type="ECO:0000259" key="7">
    <source>
        <dbReference type="Pfam" id="PF03446"/>
    </source>
</evidence>
<dbReference type="Pfam" id="PF03446">
    <property type="entry name" value="NAD_binding_2"/>
    <property type="match status" value="1"/>
</dbReference>
<dbReference type="RefSeq" id="WP_304996660.1">
    <property type="nucleotide sequence ID" value="NZ_CP101717.1"/>
</dbReference>
<dbReference type="Pfam" id="PF14833">
    <property type="entry name" value="NAD_binding_11"/>
    <property type="match status" value="1"/>
</dbReference>
<dbReference type="PANTHER" id="PTHR22981:SF7">
    <property type="entry name" value="3-HYDROXYISOBUTYRATE DEHYDROGENASE, MITOCHONDRIAL"/>
    <property type="match status" value="1"/>
</dbReference>
<keyword evidence="4 6" id="KW-0520">NAD</keyword>
<dbReference type="InterPro" id="IPR029154">
    <property type="entry name" value="HIBADH-like_NADP-bd"/>
</dbReference>
<dbReference type="SUPFAM" id="SSF48179">
    <property type="entry name" value="6-phosphogluconate dehydrogenase C-terminal domain-like"/>
    <property type="match status" value="1"/>
</dbReference>
<dbReference type="InterPro" id="IPR036291">
    <property type="entry name" value="NAD(P)-bd_dom_sf"/>
</dbReference>
<dbReference type="EMBL" id="CP101717">
    <property type="protein sequence ID" value="WLD59368.1"/>
    <property type="molecule type" value="Genomic_DNA"/>
</dbReference>
<gene>
    <name evidence="9" type="primary">mmsB</name>
    <name evidence="9" type="ORF">NFC81_06215</name>
</gene>
<name>A0AB38YJT1_9GAMM</name>
<comment type="catalytic activity">
    <reaction evidence="6">
        <text>3-hydroxy-2-methylpropanoate + NAD(+) = 2-methyl-3-oxopropanoate + NADH + H(+)</text>
        <dbReference type="Rhea" id="RHEA:17681"/>
        <dbReference type="ChEBI" id="CHEBI:11805"/>
        <dbReference type="ChEBI" id="CHEBI:15378"/>
        <dbReference type="ChEBI" id="CHEBI:57540"/>
        <dbReference type="ChEBI" id="CHEBI:57700"/>
        <dbReference type="ChEBI" id="CHEBI:57945"/>
        <dbReference type="EC" id="1.1.1.31"/>
    </reaction>
</comment>
<comment type="similarity">
    <text evidence="1 6">Belongs to the HIBADH-related family.</text>
</comment>
<protein>
    <recommendedName>
        <fullName evidence="6">3-hydroxyisobutyrate dehydrogenase</fullName>
        <shortName evidence="6">HIBADH</shortName>
        <ecNumber evidence="6">1.1.1.31</ecNumber>
    </recommendedName>
</protein>